<dbReference type="AlphaFoldDB" id="A0A7W6F558"/>
<protein>
    <recommendedName>
        <fullName evidence="1">DUF6894 domain-containing protein</fullName>
    </recommendedName>
</protein>
<sequence>MVDHDGCDCPNDRAAIRHAAVIASDFMKDPTTRPEDGGAVVVTVRDHGRQAKAEVRLAFNVQWSEVADRIA</sequence>
<accession>A0A7W6F558</accession>
<comment type="caution">
    <text evidence="2">The sequence shown here is derived from an EMBL/GenBank/DDBJ whole genome shotgun (WGS) entry which is preliminary data.</text>
</comment>
<dbReference type="Proteomes" id="UP000517759">
    <property type="component" value="Unassembled WGS sequence"/>
</dbReference>
<reference evidence="2 3" key="1">
    <citation type="submission" date="2020-08" db="EMBL/GenBank/DDBJ databases">
        <title>Genomic Encyclopedia of Type Strains, Phase IV (KMG-IV): sequencing the most valuable type-strain genomes for metagenomic binning, comparative biology and taxonomic classification.</title>
        <authorList>
            <person name="Goeker M."/>
        </authorList>
    </citation>
    <scope>NUCLEOTIDE SEQUENCE [LARGE SCALE GENOMIC DNA]</scope>
    <source>
        <strain evidence="2 3">DSM 24105</strain>
    </source>
</reference>
<proteinExistence type="predicted"/>
<organism evidence="2 3">
    <name type="scientific">Methylobacterium brachythecii</name>
    <dbReference type="NCBI Taxonomy" id="1176177"/>
    <lineage>
        <taxon>Bacteria</taxon>
        <taxon>Pseudomonadati</taxon>
        <taxon>Pseudomonadota</taxon>
        <taxon>Alphaproteobacteria</taxon>
        <taxon>Hyphomicrobiales</taxon>
        <taxon>Methylobacteriaceae</taxon>
        <taxon>Methylobacterium</taxon>
    </lineage>
</organism>
<feature type="domain" description="DUF6894" evidence="1">
    <location>
        <begin position="2"/>
        <end position="57"/>
    </location>
</feature>
<evidence type="ECO:0000313" key="3">
    <source>
        <dbReference type="Proteomes" id="UP000517759"/>
    </source>
</evidence>
<dbReference type="EMBL" id="JACIDN010000001">
    <property type="protein sequence ID" value="MBB3900978.1"/>
    <property type="molecule type" value="Genomic_DNA"/>
</dbReference>
<evidence type="ECO:0000259" key="1">
    <source>
        <dbReference type="Pfam" id="PF21834"/>
    </source>
</evidence>
<name>A0A7W6F558_9HYPH</name>
<gene>
    <name evidence="2" type="ORF">GGR33_000458</name>
</gene>
<dbReference type="Pfam" id="PF21834">
    <property type="entry name" value="DUF6894"/>
    <property type="match status" value="1"/>
</dbReference>
<evidence type="ECO:0000313" key="2">
    <source>
        <dbReference type="EMBL" id="MBB3900978.1"/>
    </source>
</evidence>
<dbReference type="InterPro" id="IPR054189">
    <property type="entry name" value="DUF6894"/>
</dbReference>